<dbReference type="EMBL" id="BAABRT010000013">
    <property type="protein sequence ID" value="GAA5525272.1"/>
    <property type="molecule type" value="Genomic_DNA"/>
</dbReference>
<evidence type="ECO:0000313" key="3">
    <source>
        <dbReference type="Proteomes" id="UP001408594"/>
    </source>
</evidence>
<name>A0ABP9WPY4_9GAMM</name>
<reference evidence="2 3" key="1">
    <citation type="submission" date="2024-02" db="EMBL/GenBank/DDBJ databases">
        <title>Microbulbifer aestuariivivens NBRC 112533.</title>
        <authorList>
            <person name="Ichikawa N."/>
            <person name="Katano-Makiyama Y."/>
            <person name="Hidaka K."/>
        </authorList>
    </citation>
    <scope>NUCLEOTIDE SEQUENCE [LARGE SCALE GENOMIC DNA]</scope>
    <source>
        <strain evidence="2 3">NBRC 112533</strain>
    </source>
</reference>
<feature type="signal peptide" evidence="1">
    <location>
        <begin position="1"/>
        <end position="20"/>
    </location>
</feature>
<keyword evidence="1" id="KW-0732">Signal</keyword>
<organism evidence="2 3">
    <name type="scientific">Microbulbifer aestuariivivens</name>
    <dbReference type="NCBI Taxonomy" id="1908308"/>
    <lineage>
        <taxon>Bacteria</taxon>
        <taxon>Pseudomonadati</taxon>
        <taxon>Pseudomonadota</taxon>
        <taxon>Gammaproteobacteria</taxon>
        <taxon>Cellvibrionales</taxon>
        <taxon>Microbulbiferaceae</taxon>
        <taxon>Microbulbifer</taxon>
    </lineage>
</organism>
<accession>A0ABP9WPY4</accession>
<dbReference type="RefSeq" id="WP_345550835.1">
    <property type="nucleotide sequence ID" value="NZ_BAABRT010000013.1"/>
</dbReference>
<protein>
    <submittedName>
        <fullName evidence="2">Uncharacterized protein</fullName>
    </submittedName>
</protein>
<keyword evidence="3" id="KW-1185">Reference proteome</keyword>
<comment type="caution">
    <text evidence="2">The sequence shown here is derived from an EMBL/GenBank/DDBJ whole genome shotgun (WGS) entry which is preliminary data.</text>
</comment>
<evidence type="ECO:0000256" key="1">
    <source>
        <dbReference type="SAM" id="SignalP"/>
    </source>
</evidence>
<dbReference type="PROSITE" id="PS51257">
    <property type="entry name" value="PROKAR_LIPOPROTEIN"/>
    <property type="match status" value="1"/>
</dbReference>
<sequence>MQKFIGILLAAAMATGVAGCSTTASEGAPKSLTVNGQQFNCTQEELESKTLVRCVRDSSGAGRPATALHGLAR</sequence>
<gene>
    <name evidence="2" type="ORF">Maes01_01837</name>
</gene>
<proteinExistence type="predicted"/>
<feature type="chain" id="PRO_5046498839" evidence="1">
    <location>
        <begin position="21"/>
        <end position="73"/>
    </location>
</feature>
<dbReference type="Proteomes" id="UP001408594">
    <property type="component" value="Unassembled WGS sequence"/>
</dbReference>
<evidence type="ECO:0000313" key="2">
    <source>
        <dbReference type="EMBL" id="GAA5525272.1"/>
    </source>
</evidence>